<evidence type="ECO:0000313" key="1">
    <source>
        <dbReference type="EMBL" id="QDV19516.1"/>
    </source>
</evidence>
<accession>A0A518FT39</accession>
<dbReference type="Proteomes" id="UP000320839">
    <property type="component" value="Chromosome"/>
</dbReference>
<name>A0A518FT39_9PLAN</name>
<evidence type="ECO:0000313" key="2">
    <source>
        <dbReference type="Proteomes" id="UP000320839"/>
    </source>
</evidence>
<dbReference type="AlphaFoldDB" id="A0A518FT39"/>
<proteinExistence type="predicted"/>
<organism evidence="1 2">
    <name type="scientific">Gimesia panareensis</name>
    <dbReference type="NCBI Taxonomy" id="2527978"/>
    <lineage>
        <taxon>Bacteria</taxon>
        <taxon>Pseudomonadati</taxon>
        <taxon>Planctomycetota</taxon>
        <taxon>Planctomycetia</taxon>
        <taxon>Planctomycetales</taxon>
        <taxon>Planctomycetaceae</taxon>
        <taxon>Gimesia</taxon>
    </lineage>
</organism>
<protein>
    <submittedName>
        <fullName evidence="1">Uncharacterized protein</fullName>
    </submittedName>
</protein>
<reference evidence="1 2" key="1">
    <citation type="submission" date="2019-02" db="EMBL/GenBank/DDBJ databases">
        <title>Deep-cultivation of Planctomycetes and their phenomic and genomic characterization uncovers novel biology.</title>
        <authorList>
            <person name="Wiegand S."/>
            <person name="Jogler M."/>
            <person name="Boedeker C."/>
            <person name="Pinto D."/>
            <person name="Vollmers J."/>
            <person name="Rivas-Marin E."/>
            <person name="Kohn T."/>
            <person name="Peeters S.H."/>
            <person name="Heuer A."/>
            <person name="Rast P."/>
            <person name="Oberbeckmann S."/>
            <person name="Bunk B."/>
            <person name="Jeske O."/>
            <person name="Meyerdierks A."/>
            <person name="Storesund J.E."/>
            <person name="Kallscheuer N."/>
            <person name="Luecker S."/>
            <person name="Lage O.M."/>
            <person name="Pohl T."/>
            <person name="Merkel B.J."/>
            <person name="Hornburger P."/>
            <person name="Mueller R.-W."/>
            <person name="Bruemmer F."/>
            <person name="Labrenz M."/>
            <person name="Spormann A.M."/>
            <person name="Op den Camp H."/>
            <person name="Overmann J."/>
            <person name="Amann R."/>
            <person name="Jetten M.S.M."/>
            <person name="Mascher T."/>
            <person name="Medema M.H."/>
            <person name="Devos D.P."/>
            <person name="Kaster A.-K."/>
            <person name="Ovreas L."/>
            <person name="Rohde M."/>
            <person name="Galperin M.Y."/>
            <person name="Jogler C."/>
        </authorList>
    </citation>
    <scope>NUCLEOTIDE SEQUENCE [LARGE SCALE GENOMIC DNA]</scope>
    <source>
        <strain evidence="1 2">Pan153</strain>
    </source>
</reference>
<gene>
    <name evidence="1" type="ORF">Pan153_41820</name>
</gene>
<dbReference type="EMBL" id="CP036317">
    <property type="protein sequence ID" value="QDV19516.1"/>
    <property type="molecule type" value="Genomic_DNA"/>
</dbReference>
<sequence>MISHKESPSKERSELSGPREMFFGGHIVWFGFNGIPMHSQKWSAAYDI</sequence>